<sequence length="272" mass="29401">MTFRQWSAALVASAGLAGSVLLGTPSAVAADTQARAVPRPVAQHPIPAGRVDGRDQERPAADAPRPERERTRCLGLVPSPYPYAHTPYVCNDWRFGPVRLPQRGVLGRILAGYDRFGTLTPVEFLNKWWDPSADHGQGDWKYSLLPDDGFDHDTMGAPIAAEYTLPVGQLVDRFGNEFGKFLSPAGAKYGERSIPPSALDTQDPRFPYNYHLYRVKKATVVCAGPAAPGFEQPGQGVQYVTSVAPTAAYCPHVKTGATVSSLLNSGNLERAN</sequence>
<gene>
    <name evidence="4" type="ORF">GCM10010269_33230</name>
</gene>
<evidence type="ECO:0000256" key="1">
    <source>
        <dbReference type="SAM" id="MobiDB-lite"/>
    </source>
</evidence>
<feature type="domain" description="TNT" evidence="3">
    <location>
        <begin position="164"/>
        <end position="270"/>
    </location>
</feature>
<evidence type="ECO:0000256" key="2">
    <source>
        <dbReference type="SAM" id="SignalP"/>
    </source>
</evidence>
<keyword evidence="5" id="KW-1185">Reference proteome</keyword>
<dbReference type="RefSeq" id="WP_190150033.1">
    <property type="nucleotide sequence ID" value="NZ_BMTL01000012.1"/>
</dbReference>
<dbReference type="InterPro" id="IPR025331">
    <property type="entry name" value="TNT"/>
</dbReference>
<dbReference type="EMBL" id="BMTL01000012">
    <property type="protein sequence ID" value="GGR91452.1"/>
    <property type="molecule type" value="Genomic_DNA"/>
</dbReference>
<dbReference type="InterPro" id="IPR053024">
    <property type="entry name" value="Fungal_surface_NADase"/>
</dbReference>
<evidence type="ECO:0000313" key="4">
    <source>
        <dbReference type="EMBL" id="GGR91452.1"/>
    </source>
</evidence>
<comment type="caution">
    <text evidence="4">The sequence shown here is derived from an EMBL/GenBank/DDBJ whole genome shotgun (WGS) entry which is preliminary data.</text>
</comment>
<dbReference type="Pfam" id="PF14021">
    <property type="entry name" value="TNT"/>
    <property type="match status" value="1"/>
</dbReference>
<accession>A0A918FVN8</accession>
<dbReference type="GO" id="GO:0050135">
    <property type="term" value="F:NADP+ nucleosidase activity"/>
    <property type="evidence" value="ECO:0007669"/>
    <property type="project" value="InterPro"/>
</dbReference>
<dbReference type="PANTHER" id="PTHR42059:SF1">
    <property type="entry name" value="TNT DOMAIN-CONTAINING PROTEIN"/>
    <property type="match status" value="1"/>
</dbReference>
<dbReference type="Proteomes" id="UP000606194">
    <property type="component" value="Unassembled WGS sequence"/>
</dbReference>
<organism evidence="4 5">
    <name type="scientific">Streptomyces humidus</name>
    <dbReference type="NCBI Taxonomy" id="52259"/>
    <lineage>
        <taxon>Bacteria</taxon>
        <taxon>Bacillati</taxon>
        <taxon>Actinomycetota</taxon>
        <taxon>Actinomycetes</taxon>
        <taxon>Kitasatosporales</taxon>
        <taxon>Streptomycetaceae</taxon>
        <taxon>Streptomyces</taxon>
    </lineage>
</organism>
<name>A0A918FVN8_9ACTN</name>
<dbReference type="PANTHER" id="PTHR42059">
    <property type="entry name" value="TNT DOMAIN-CONTAINING PROTEIN"/>
    <property type="match status" value="1"/>
</dbReference>
<feature type="chain" id="PRO_5037472228" description="TNT domain-containing protein" evidence="2">
    <location>
        <begin position="30"/>
        <end position="272"/>
    </location>
</feature>
<feature type="region of interest" description="Disordered" evidence="1">
    <location>
        <begin position="40"/>
        <end position="69"/>
    </location>
</feature>
<evidence type="ECO:0000313" key="5">
    <source>
        <dbReference type="Proteomes" id="UP000606194"/>
    </source>
</evidence>
<evidence type="ECO:0000259" key="3">
    <source>
        <dbReference type="Pfam" id="PF14021"/>
    </source>
</evidence>
<reference evidence="4" key="1">
    <citation type="journal article" date="2014" name="Int. J. Syst. Evol. Microbiol.">
        <title>Complete genome sequence of Corynebacterium casei LMG S-19264T (=DSM 44701T), isolated from a smear-ripened cheese.</title>
        <authorList>
            <consortium name="US DOE Joint Genome Institute (JGI-PGF)"/>
            <person name="Walter F."/>
            <person name="Albersmeier A."/>
            <person name="Kalinowski J."/>
            <person name="Ruckert C."/>
        </authorList>
    </citation>
    <scope>NUCLEOTIDE SEQUENCE</scope>
    <source>
        <strain evidence="4">JCM 4386</strain>
    </source>
</reference>
<protein>
    <recommendedName>
        <fullName evidence="3">TNT domain-containing protein</fullName>
    </recommendedName>
</protein>
<proteinExistence type="predicted"/>
<feature type="signal peptide" evidence="2">
    <location>
        <begin position="1"/>
        <end position="29"/>
    </location>
</feature>
<dbReference type="AlphaFoldDB" id="A0A918FVN8"/>
<keyword evidence="2" id="KW-0732">Signal</keyword>
<reference evidence="4" key="2">
    <citation type="submission" date="2020-09" db="EMBL/GenBank/DDBJ databases">
        <authorList>
            <person name="Sun Q."/>
            <person name="Ohkuma M."/>
        </authorList>
    </citation>
    <scope>NUCLEOTIDE SEQUENCE</scope>
    <source>
        <strain evidence="4">JCM 4386</strain>
    </source>
</reference>
<feature type="compositionally biased region" description="Basic and acidic residues" evidence="1">
    <location>
        <begin position="51"/>
        <end position="69"/>
    </location>
</feature>